<keyword evidence="2" id="KW-1185">Reference proteome</keyword>
<comment type="caution">
    <text evidence="1">The sequence shown here is derived from an EMBL/GenBank/DDBJ whole genome shotgun (WGS) entry which is preliminary data.</text>
</comment>
<evidence type="ECO:0000313" key="1">
    <source>
        <dbReference type="EMBL" id="KAK2582315.1"/>
    </source>
</evidence>
<organism evidence="1 2">
    <name type="scientific">Odynerus spinipes</name>
    <dbReference type="NCBI Taxonomy" id="1348599"/>
    <lineage>
        <taxon>Eukaryota</taxon>
        <taxon>Metazoa</taxon>
        <taxon>Ecdysozoa</taxon>
        <taxon>Arthropoda</taxon>
        <taxon>Hexapoda</taxon>
        <taxon>Insecta</taxon>
        <taxon>Pterygota</taxon>
        <taxon>Neoptera</taxon>
        <taxon>Endopterygota</taxon>
        <taxon>Hymenoptera</taxon>
        <taxon>Apocrita</taxon>
        <taxon>Aculeata</taxon>
        <taxon>Vespoidea</taxon>
        <taxon>Vespidae</taxon>
        <taxon>Eumeninae</taxon>
        <taxon>Odynerus</taxon>
    </lineage>
</organism>
<dbReference type="Proteomes" id="UP001258017">
    <property type="component" value="Unassembled WGS sequence"/>
</dbReference>
<dbReference type="EMBL" id="JAIFRP010000031">
    <property type="protein sequence ID" value="KAK2582315.1"/>
    <property type="molecule type" value="Genomic_DNA"/>
</dbReference>
<gene>
    <name evidence="1" type="ORF">KPH14_004654</name>
</gene>
<reference evidence="1" key="2">
    <citation type="journal article" date="2023" name="Commun. Biol.">
        <title>Intrasexual cuticular hydrocarbon dimorphism in a wasp sheds light on hydrocarbon biosynthesis genes in Hymenoptera.</title>
        <authorList>
            <person name="Moris V.C."/>
            <person name="Podsiadlowski L."/>
            <person name="Martin S."/>
            <person name="Oeyen J.P."/>
            <person name="Donath A."/>
            <person name="Petersen M."/>
            <person name="Wilbrandt J."/>
            <person name="Misof B."/>
            <person name="Liedtke D."/>
            <person name="Thamm M."/>
            <person name="Scheiner R."/>
            <person name="Schmitt T."/>
            <person name="Niehuis O."/>
        </authorList>
    </citation>
    <scope>NUCLEOTIDE SEQUENCE</scope>
    <source>
        <strain evidence="1">GBR_01_08_01A</strain>
    </source>
</reference>
<accession>A0AAD9RM69</accession>
<proteinExistence type="predicted"/>
<name>A0AAD9RM69_9HYME</name>
<protein>
    <submittedName>
        <fullName evidence="1">Uncharacterized protein</fullName>
    </submittedName>
</protein>
<dbReference type="AlphaFoldDB" id="A0AAD9RM69"/>
<reference evidence="1" key="1">
    <citation type="submission" date="2021-08" db="EMBL/GenBank/DDBJ databases">
        <authorList>
            <person name="Misof B."/>
            <person name="Oliver O."/>
            <person name="Podsiadlowski L."/>
            <person name="Donath A."/>
            <person name="Peters R."/>
            <person name="Mayer C."/>
            <person name="Rust J."/>
            <person name="Gunkel S."/>
            <person name="Lesny P."/>
            <person name="Martin S."/>
            <person name="Oeyen J.P."/>
            <person name="Petersen M."/>
            <person name="Panagiotis P."/>
            <person name="Wilbrandt J."/>
            <person name="Tanja T."/>
        </authorList>
    </citation>
    <scope>NUCLEOTIDE SEQUENCE</scope>
    <source>
        <strain evidence="1">GBR_01_08_01A</strain>
        <tissue evidence="1">Thorax + abdomen</tissue>
    </source>
</reference>
<sequence>MEVETILFSSLGSITPTRGRIQQLQHLTFFEKSFYKKKDRSFLMDFQPSSPYDVYIYIDKEQRRGWDEGWNIHAHHPSRVRSAILSVKHDRSTDIFCWRKIAISSGLLGPSLWYHVYVYIKDRWKKGNFENRLEKFMKMKGTSGSNETRRVKSENLLIRIEILETPVVSPERG</sequence>
<evidence type="ECO:0000313" key="2">
    <source>
        <dbReference type="Proteomes" id="UP001258017"/>
    </source>
</evidence>